<accession>A0A835UND9</accession>
<dbReference type="AlphaFoldDB" id="A0A835UND9"/>
<evidence type="ECO:0000313" key="3">
    <source>
        <dbReference type="Proteomes" id="UP000636800"/>
    </source>
</evidence>
<feature type="region of interest" description="Disordered" evidence="1">
    <location>
        <begin position="137"/>
        <end position="167"/>
    </location>
</feature>
<sequence>MLVASNNRKEENEVNLHSRKDAHKGKHSRRDAHKGNFEIYDWIGVDLPKVETYAEEEALNHADVERRSQGGAGFGIRRLLSRCGGVVEWHVQAVPDRRGSIGPLRDPVGGGGNPTRLMDFAISQRASMDDTRCPSAADWGDGGAHGKEHKSEVLQSKVPHRTSSMIL</sequence>
<dbReference type="OrthoDB" id="66620at2759"/>
<feature type="compositionally biased region" description="Basic residues" evidence="1">
    <location>
        <begin position="20"/>
        <end position="30"/>
    </location>
</feature>
<organism evidence="2 3">
    <name type="scientific">Vanilla planifolia</name>
    <name type="common">Vanilla</name>
    <dbReference type="NCBI Taxonomy" id="51239"/>
    <lineage>
        <taxon>Eukaryota</taxon>
        <taxon>Viridiplantae</taxon>
        <taxon>Streptophyta</taxon>
        <taxon>Embryophyta</taxon>
        <taxon>Tracheophyta</taxon>
        <taxon>Spermatophyta</taxon>
        <taxon>Magnoliopsida</taxon>
        <taxon>Liliopsida</taxon>
        <taxon>Asparagales</taxon>
        <taxon>Orchidaceae</taxon>
        <taxon>Vanilloideae</taxon>
        <taxon>Vanilleae</taxon>
        <taxon>Vanilla</taxon>
    </lineage>
</organism>
<dbReference type="EMBL" id="JADCNL010000009">
    <property type="protein sequence ID" value="KAG0466885.1"/>
    <property type="molecule type" value="Genomic_DNA"/>
</dbReference>
<feature type="region of interest" description="Disordered" evidence="1">
    <location>
        <begin position="1"/>
        <end position="30"/>
    </location>
</feature>
<comment type="caution">
    <text evidence="2">The sequence shown here is derived from an EMBL/GenBank/DDBJ whole genome shotgun (WGS) entry which is preliminary data.</text>
</comment>
<gene>
    <name evidence="2" type="ORF">HPP92_018465</name>
</gene>
<evidence type="ECO:0000256" key="1">
    <source>
        <dbReference type="SAM" id="MobiDB-lite"/>
    </source>
</evidence>
<evidence type="ECO:0000313" key="2">
    <source>
        <dbReference type="EMBL" id="KAG0466885.1"/>
    </source>
</evidence>
<keyword evidence="3" id="KW-1185">Reference proteome</keyword>
<name>A0A835UND9_VANPL</name>
<protein>
    <submittedName>
        <fullName evidence="2">Uncharacterized protein</fullName>
    </submittedName>
</protein>
<proteinExistence type="predicted"/>
<dbReference type="Proteomes" id="UP000636800">
    <property type="component" value="Unassembled WGS sequence"/>
</dbReference>
<feature type="compositionally biased region" description="Basic and acidic residues" evidence="1">
    <location>
        <begin position="7"/>
        <end position="19"/>
    </location>
</feature>
<reference evidence="2 3" key="1">
    <citation type="journal article" date="2020" name="Nat. Food">
        <title>A phased Vanilla planifolia genome enables genetic improvement of flavour and production.</title>
        <authorList>
            <person name="Hasing T."/>
            <person name="Tang H."/>
            <person name="Brym M."/>
            <person name="Khazi F."/>
            <person name="Huang T."/>
            <person name="Chambers A.H."/>
        </authorList>
    </citation>
    <scope>NUCLEOTIDE SEQUENCE [LARGE SCALE GENOMIC DNA]</scope>
    <source>
        <tissue evidence="2">Leaf</tissue>
    </source>
</reference>